<name>A0A066TWB3_9PSEU</name>
<organism evidence="1 2">
    <name type="scientific">Amycolatopsis rifamycinica</name>
    <dbReference type="NCBI Taxonomy" id="287986"/>
    <lineage>
        <taxon>Bacteria</taxon>
        <taxon>Bacillati</taxon>
        <taxon>Actinomycetota</taxon>
        <taxon>Actinomycetes</taxon>
        <taxon>Pseudonocardiales</taxon>
        <taxon>Pseudonocardiaceae</taxon>
        <taxon>Amycolatopsis</taxon>
    </lineage>
</organism>
<reference evidence="1 2" key="1">
    <citation type="submission" date="2014-05" db="EMBL/GenBank/DDBJ databases">
        <title>Draft genome sequence of Amycolatopsis rifamycinica DSM 46095.</title>
        <authorList>
            <person name="Lal R."/>
            <person name="Saxena A."/>
            <person name="Kumari R."/>
            <person name="Mukherjee U."/>
            <person name="Singh P."/>
            <person name="Sangwan N."/>
            <person name="Mahato N.K."/>
        </authorList>
    </citation>
    <scope>NUCLEOTIDE SEQUENCE [LARGE SCALE GENOMIC DNA]</scope>
    <source>
        <strain evidence="1 2">DSM 46095</strain>
    </source>
</reference>
<evidence type="ECO:0000313" key="1">
    <source>
        <dbReference type="EMBL" id="KDN16263.1"/>
    </source>
</evidence>
<dbReference type="OrthoDB" id="3386516at2"/>
<comment type="caution">
    <text evidence="1">The sequence shown here is derived from an EMBL/GenBank/DDBJ whole genome shotgun (WGS) entry which is preliminary data.</text>
</comment>
<dbReference type="EMBL" id="JMQI01000083">
    <property type="protein sequence ID" value="KDN16263.1"/>
    <property type="molecule type" value="Genomic_DNA"/>
</dbReference>
<protein>
    <recommendedName>
        <fullName evidence="3">Transposase</fullName>
    </recommendedName>
</protein>
<proteinExistence type="predicted"/>
<dbReference type="RefSeq" id="WP_043789402.1">
    <property type="nucleotide sequence ID" value="NZ_JMQI01000083.1"/>
</dbReference>
<dbReference type="AlphaFoldDB" id="A0A066TWB3"/>
<evidence type="ECO:0000313" key="2">
    <source>
        <dbReference type="Proteomes" id="UP000027345"/>
    </source>
</evidence>
<evidence type="ECO:0008006" key="3">
    <source>
        <dbReference type="Google" id="ProtNLM"/>
    </source>
</evidence>
<dbReference type="Proteomes" id="UP000027345">
    <property type="component" value="Unassembled WGS sequence"/>
</dbReference>
<accession>A0A066TWB3</accession>
<dbReference type="STRING" id="287986.DV20_42660"/>
<keyword evidence="2" id="KW-1185">Reference proteome</keyword>
<gene>
    <name evidence="1" type="ORF">DV20_42660</name>
</gene>
<sequence length="60" mass="6633">MIAKKVTAAVPELFDVLRRVLPQHARDDMIMPSKLCLAEVAWVPAKHAFCPLCGTPCELT</sequence>